<protein>
    <submittedName>
        <fullName evidence="2">Uncharacterized protein</fullName>
    </submittedName>
</protein>
<organism evidence="2 3">
    <name type="scientific">Trifolium pratense</name>
    <name type="common">Red clover</name>
    <dbReference type="NCBI Taxonomy" id="57577"/>
    <lineage>
        <taxon>Eukaryota</taxon>
        <taxon>Viridiplantae</taxon>
        <taxon>Streptophyta</taxon>
        <taxon>Embryophyta</taxon>
        <taxon>Tracheophyta</taxon>
        <taxon>Spermatophyta</taxon>
        <taxon>Magnoliopsida</taxon>
        <taxon>eudicotyledons</taxon>
        <taxon>Gunneridae</taxon>
        <taxon>Pentapetalae</taxon>
        <taxon>rosids</taxon>
        <taxon>fabids</taxon>
        <taxon>Fabales</taxon>
        <taxon>Fabaceae</taxon>
        <taxon>Papilionoideae</taxon>
        <taxon>50 kb inversion clade</taxon>
        <taxon>NPAAA clade</taxon>
        <taxon>Hologalegina</taxon>
        <taxon>IRL clade</taxon>
        <taxon>Trifolieae</taxon>
        <taxon>Trifolium</taxon>
    </lineage>
</organism>
<reference evidence="2 3" key="1">
    <citation type="journal article" date="2014" name="Am. J. Bot.">
        <title>Genome assembly and annotation for red clover (Trifolium pratense; Fabaceae).</title>
        <authorList>
            <person name="Istvanek J."/>
            <person name="Jaros M."/>
            <person name="Krenek A."/>
            <person name="Repkova J."/>
        </authorList>
    </citation>
    <scope>NUCLEOTIDE SEQUENCE [LARGE SCALE GENOMIC DNA]</scope>
    <source>
        <strain evidence="3">cv. Tatra</strain>
        <tissue evidence="2">Young leaves</tissue>
    </source>
</reference>
<proteinExistence type="predicted"/>
<name>A0A2K3NIM4_TRIPR</name>
<evidence type="ECO:0000313" key="2">
    <source>
        <dbReference type="EMBL" id="PNY02881.1"/>
    </source>
</evidence>
<dbReference type="Proteomes" id="UP000236291">
    <property type="component" value="Unassembled WGS sequence"/>
</dbReference>
<reference evidence="2 3" key="2">
    <citation type="journal article" date="2017" name="Front. Plant Sci.">
        <title>Gene Classification and Mining of Molecular Markers Useful in Red Clover (Trifolium pratense) Breeding.</title>
        <authorList>
            <person name="Istvanek J."/>
            <person name="Dluhosova J."/>
            <person name="Dluhos P."/>
            <person name="Patkova L."/>
            <person name="Nedelnik J."/>
            <person name="Repkova J."/>
        </authorList>
    </citation>
    <scope>NUCLEOTIDE SEQUENCE [LARGE SCALE GENOMIC DNA]</scope>
    <source>
        <strain evidence="3">cv. Tatra</strain>
        <tissue evidence="2">Young leaves</tissue>
    </source>
</reference>
<gene>
    <name evidence="2" type="ORF">L195_g026202</name>
</gene>
<evidence type="ECO:0000256" key="1">
    <source>
        <dbReference type="SAM" id="MobiDB-lite"/>
    </source>
</evidence>
<dbReference type="EMBL" id="ASHM01021932">
    <property type="protein sequence ID" value="PNY02881.1"/>
    <property type="molecule type" value="Genomic_DNA"/>
</dbReference>
<sequence>MQDGSSDLKQIHHATMASHRDYDEYGQGVVTMLAKRNDLDIEGAGE</sequence>
<comment type="caution">
    <text evidence="2">The sequence shown here is derived from an EMBL/GenBank/DDBJ whole genome shotgun (WGS) entry which is preliminary data.</text>
</comment>
<dbReference type="AlphaFoldDB" id="A0A2K3NIM4"/>
<evidence type="ECO:0000313" key="3">
    <source>
        <dbReference type="Proteomes" id="UP000236291"/>
    </source>
</evidence>
<feature type="region of interest" description="Disordered" evidence="1">
    <location>
        <begin position="1"/>
        <end position="20"/>
    </location>
</feature>
<accession>A0A2K3NIM4</accession>